<keyword evidence="5 6" id="KW-0472">Membrane</keyword>
<accession>A0A6I2U3N1</accession>
<protein>
    <submittedName>
        <fullName evidence="7">MATE family efflux transporter</fullName>
    </submittedName>
</protein>
<evidence type="ECO:0000256" key="5">
    <source>
        <dbReference type="ARBA" id="ARBA00023136"/>
    </source>
</evidence>
<evidence type="ECO:0000256" key="3">
    <source>
        <dbReference type="ARBA" id="ARBA00022692"/>
    </source>
</evidence>
<reference evidence="7 8" key="1">
    <citation type="submission" date="2019-08" db="EMBL/GenBank/DDBJ databases">
        <title>In-depth cultivation of the pig gut microbiome towards novel bacterial diversity and tailored functional studies.</title>
        <authorList>
            <person name="Wylensek D."/>
            <person name="Hitch T.C.A."/>
            <person name="Clavel T."/>
        </authorList>
    </citation>
    <scope>NUCLEOTIDE SEQUENCE [LARGE SCALE GENOMIC DNA]</scope>
    <source>
        <strain evidence="7 8">WCA3-601-WT-6J</strain>
    </source>
</reference>
<dbReference type="GO" id="GO:0042910">
    <property type="term" value="F:xenobiotic transmembrane transporter activity"/>
    <property type="evidence" value="ECO:0007669"/>
    <property type="project" value="InterPro"/>
</dbReference>
<evidence type="ECO:0000256" key="4">
    <source>
        <dbReference type="ARBA" id="ARBA00022989"/>
    </source>
</evidence>
<dbReference type="InterPro" id="IPR027417">
    <property type="entry name" value="P-loop_NTPase"/>
</dbReference>
<dbReference type="GO" id="GO:0015297">
    <property type="term" value="F:antiporter activity"/>
    <property type="evidence" value="ECO:0007669"/>
    <property type="project" value="InterPro"/>
</dbReference>
<dbReference type="Gene3D" id="3.40.50.300">
    <property type="entry name" value="P-loop containing nucleotide triphosphate hydrolases"/>
    <property type="match status" value="1"/>
</dbReference>
<gene>
    <name evidence="7" type="ORF">FYJ76_06775</name>
</gene>
<comment type="caution">
    <text evidence="7">The sequence shown here is derived from an EMBL/GenBank/DDBJ whole genome shotgun (WGS) entry which is preliminary data.</text>
</comment>
<feature type="transmembrane region" description="Helical" evidence="6">
    <location>
        <begin position="136"/>
        <end position="156"/>
    </location>
</feature>
<dbReference type="RefSeq" id="WP_154522289.1">
    <property type="nucleotide sequence ID" value="NZ_VUNJ01000005.1"/>
</dbReference>
<feature type="transmembrane region" description="Helical" evidence="6">
    <location>
        <begin position="15"/>
        <end position="35"/>
    </location>
</feature>
<evidence type="ECO:0000256" key="1">
    <source>
        <dbReference type="ARBA" id="ARBA00004651"/>
    </source>
</evidence>
<name>A0A6I2U3N1_9FIRM</name>
<feature type="transmembrane region" description="Helical" evidence="6">
    <location>
        <begin position="420"/>
        <end position="442"/>
    </location>
</feature>
<dbReference type="AlphaFoldDB" id="A0A6I2U3N1"/>
<proteinExistence type="predicted"/>
<dbReference type="Pfam" id="PF01554">
    <property type="entry name" value="MatE"/>
    <property type="match status" value="2"/>
</dbReference>
<feature type="transmembrane region" description="Helical" evidence="6">
    <location>
        <begin position="194"/>
        <end position="212"/>
    </location>
</feature>
<dbReference type="NCBIfam" id="TIGR00797">
    <property type="entry name" value="matE"/>
    <property type="match status" value="1"/>
</dbReference>
<dbReference type="InterPro" id="IPR045070">
    <property type="entry name" value="MATE_MepA-like"/>
</dbReference>
<evidence type="ECO:0000313" key="7">
    <source>
        <dbReference type="EMBL" id="MST91646.1"/>
    </source>
</evidence>
<dbReference type="SUPFAM" id="SSF52540">
    <property type="entry name" value="P-loop containing nucleoside triphosphate hydrolases"/>
    <property type="match status" value="1"/>
</dbReference>
<feature type="transmembrane region" description="Helical" evidence="6">
    <location>
        <begin position="98"/>
        <end position="124"/>
    </location>
</feature>
<organism evidence="7 8">
    <name type="scientific">Ruthenibacterium lactatiformans</name>
    <dbReference type="NCBI Taxonomy" id="1550024"/>
    <lineage>
        <taxon>Bacteria</taxon>
        <taxon>Bacillati</taxon>
        <taxon>Bacillota</taxon>
        <taxon>Clostridia</taxon>
        <taxon>Eubacteriales</taxon>
        <taxon>Oscillospiraceae</taxon>
        <taxon>Ruthenibacterium</taxon>
    </lineage>
</organism>
<dbReference type="PANTHER" id="PTHR43823">
    <property type="entry name" value="SPORULATION PROTEIN YKVU"/>
    <property type="match status" value="1"/>
</dbReference>
<evidence type="ECO:0000256" key="2">
    <source>
        <dbReference type="ARBA" id="ARBA00022475"/>
    </source>
</evidence>
<evidence type="ECO:0000256" key="6">
    <source>
        <dbReference type="SAM" id="Phobius"/>
    </source>
</evidence>
<dbReference type="Pfam" id="PF13189">
    <property type="entry name" value="Cytidylate_kin2"/>
    <property type="match status" value="1"/>
</dbReference>
<feature type="transmembrane region" description="Helical" evidence="6">
    <location>
        <begin position="363"/>
        <end position="383"/>
    </location>
</feature>
<feature type="transmembrane region" description="Helical" evidence="6">
    <location>
        <begin position="273"/>
        <end position="297"/>
    </location>
</feature>
<dbReference type="InterPro" id="IPR002528">
    <property type="entry name" value="MATE_fam"/>
</dbReference>
<dbReference type="GO" id="GO:0005886">
    <property type="term" value="C:plasma membrane"/>
    <property type="evidence" value="ECO:0007669"/>
    <property type="project" value="UniProtKB-SubCell"/>
</dbReference>
<evidence type="ECO:0000313" key="8">
    <source>
        <dbReference type="Proteomes" id="UP000431913"/>
    </source>
</evidence>
<keyword evidence="3 6" id="KW-0812">Transmembrane</keyword>
<dbReference type="Proteomes" id="UP000431913">
    <property type="component" value="Unassembled WGS sequence"/>
</dbReference>
<keyword evidence="4 6" id="KW-1133">Transmembrane helix</keyword>
<keyword evidence="2" id="KW-1003">Cell membrane</keyword>
<feature type="transmembrane region" description="Helical" evidence="6">
    <location>
        <begin position="318"/>
        <end position="337"/>
    </location>
</feature>
<dbReference type="CDD" id="cd13143">
    <property type="entry name" value="MATE_MepA_like"/>
    <property type="match status" value="1"/>
</dbReference>
<feature type="transmembrane region" description="Helical" evidence="6">
    <location>
        <begin position="55"/>
        <end position="78"/>
    </location>
</feature>
<sequence length="655" mass="71584">MENSNYLGNEKVGKLLRQFSIPCICSLIISCLYNIVDQIFVGNMIGYVANGATGIIFPITVVGWGMSLFFGDGIAASLSVSLGRNETKSIHRSVGNGLLWTFVSGIAIIAISYICGDNLLWLIGATNENIQMAHNYGFIIYAMMPLAMVQNALAAIIRADGSPRYSMLAMTVGAVINIVGDPLCISVWGIQGAAVATVFGQFVSFIICISYLRKSKTFKISLDSFRPDFKLTRKMMSLGTSSLLTQLFIVIVTIINNILLVKYGARSVYGADIPLSAFVVIMKLFQIVLNIAIGIAVGAQPIVGYNYGAKQYDRVKQLLKLVLKWTAIVGTVCTALFEAAPKMFILMFGADSELYLDFAINCLRIYLSLILFTCLQKVCAIFLQSIGHAKAAAPLSALRDVLLILISLVAPRLLGVTGVFWAAPIADALAMVVTAIVMLRLWKKINQMEQNNAQQFTLPQMPTQKGTVITISREHGSGGKLIGQLLADKLGIPCYYKEMVAVAAKESGLAKEFISNINADENAVMKDLYLSTEIVQNAITAQDKAIRKIADSGSCVIVGRSANYVLQEYPNAIHVFIYAPKDFRIKRVMETYGDSPEKAESNIRRADSARANYYKNISGNTWGERHNYDLLIDSSVGIEKCASAIGEFIGKRQNQ</sequence>
<dbReference type="EMBL" id="VUNJ01000005">
    <property type="protein sequence ID" value="MST91646.1"/>
    <property type="molecule type" value="Genomic_DNA"/>
</dbReference>
<dbReference type="InterPro" id="IPR051327">
    <property type="entry name" value="MATE_MepA_subfamily"/>
</dbReference>
<dbReference type="PANTHER" id="PTHR43823:SF3">
    <property type="entry name" value="MULTIDRUG EXPORT PROTEIN MEPA"/>
    <property type="match status" value="1"/>
</dbReference>
<comment type="subcellular location">
    <subcellularLocation>
        <location evidence="1">Cell membrane</location>
        <topology evidence="1">Multi-pass membrane protein</topology>
    </subcellularLocation>
</comment>
<feature type="transmembrane region" description="Helical" evidence="6">
    <location>
        <begin position="243"/>
        <end position="261"/>
    </location>
</feature>
<feature type="transmembrane region" description="Helical" evidence="6">
    <location>
        <begin position="395"/>
        <end position="414"/>
    </location>
</feature>